<dbReference type="GO" id="GO:0008270">
    <property type="term" value="F:zinc ion binding"/>
    <property type="evidence" value="ECO:0007669"/>
    <property type="project" value="UniProtKB-KW"/>
</dbReference>
<dbReference type="EMBL" id="JARKHS020034616">
    <property type="protein sequence ID" value="KAK8757985.1"/>
    <property type="molecule type" value="Genomic_DNA"/>
</dbReference>
<feature type="compositionally biased region" description="Basic residues" evidence="6">
    <location>
        <begin position="553"/>
        <end position="568"/>
    </location>
</feature>
<name>A0AAQ4D695_AMBAM</name>
<protein>
    <recommendedName>
        <fullName evidence="7">C2H2-type domain-containing protein</fullName>
    </recommendedName>
</protein>
<feature type="compositionally biased region" description="Basic and acidic residues" evidence="6">
    <location>
        <begin position="347"/>
        <end position="357"/>
    </location>
</feature>
<keyword evidence="4" id="KW-0862">Zinc</keyword>
<dbReference type="Proteomes" id="UP001321473">
    <property type="component" value="Unassembled WGS sequence"/>
</dbReference>
<feature type="compositionally biased region" description="Basic residues" evidence="6">
    <location>
        <begin position="358"/>
        <end position="376"/>
    </location>
</feature>
<evidence type="ECO:0000313" key="8">
    <source>
        <dbReference type="EMBL" id="KAK8757985.1"/>
    </source>
</evidence>
<reference evidence="8 9" key="1">
    <citation type="journal article" date="2023" name="Arcadia Sci">
        <title>De novo assembly of a long-read Amblyomma americanum tick genome.</title>
        <authorList>
            <person name="Chou S."/>
            <person name="Poskanzer K.E."/>
            <person name="Rollins M."/>
            <person name="Thuy-Boun P.S."/>
        </authorList>
    </citation>
    <scope>NUCLEOTIDE SEQUENCE [LARGE SCALE GENOMIC DNA]</scope>
    <source>
        <strain evidence="8">F_SG_1</strain>
        <tissue evidence="8">Salivary glands</tissue>
    </source>
</reference>
<proteinExistence type="predicted"/>
<feature type="compositionally biased region" description="Basic and acidic residues" evidence="6">
    <location>
        <begin position="161"/>
        <end position="175"/>
    </location>
</feature>
<feature type="non-terminal residue" evidence="8">
    <location>
        <position position="780"/>
    </location>
</feature>
<dbReference type="AlphaFoldDB" id="A0AAQ4D695"/>
<feature type="region of interest" description="Disordered" evidence="6">
    <location>
        <begin position="131"/>
        <end position="182"/>
    </location>
</feature>
<feature type="domain" description="C2H2-type" evidence="7">
    <location>
        <begin position="110"/>
        <end position="133"/>
    </location>
</feature>
<feature type="compositionally biased region" description="Polar residues" evidence="6">
    <location>
        <begin position="141"/>
        <end position="160"/>
    </location>
</feature>
<dbReference type="InterPro" id="IPR013087">
    <property type="entry name" value="Znf_C2H2_type"/>
</dbReference>
<comment type="caution">
    <text evidence="8">The sequence shown here is derived from an EMBL/GenBank/DDBJ whole genome shotgun (WGS) entry which is preliminary data.</text>
</comment>
<feature type="domain" description="C2H2-type" evidence="7">
    <location>
        <begin position="640"/>
        <end position="664"/>
    </location>
</feature>
<sequence length="780" mass="86019">MAQSARSPMQIPKKNALVVQSMWGFNVPYRCAHCKLRFLEDLELVDHHKRQHGLKPQSVENWNPTERSYGSASAGPNSSVGIDYGCFLCGAPTTSWDEISAHIVQEHDRSVCRNCGRLFVSEAALQSHRKNMHDPKFGNHDSAQATFGRNATSNTVTPSSRLDEEKRSSGEEDKASSAAQAGHQDCSLCGRSEGVQPQGSNGVYTCPHCEWTTLSLARLRLHHLEDHDNGELTKLLQQAGPSDAVASGTSASLAGSSRGLQRDDAGPSAIEVDDSAADAYSSDDTILASCPSADDDSDFEDEEELDSDDEVTSRITKRPEVTCPYCDFTCVMASSLRRHHALKHAEMPLVESHDRDARRKRPSSTRLKQVPRKARAGKCDAKMYGYKRDGFVCSDNTSGESSQDECGDEDIASAALAVPSPLSDGDASWHPSEVSGDRKKDDSSSDSSEDDLSSVCCEECGQTFATKLKLAVHMAKLHKLHYFCFHCGRASKQVELLRLHHRRVHRKHPFKYLTLDGLKLVTVARVDSGKNEEHTADESTCLVGKSAQRAVKHWRRSSTSKSHAKTSFKQRSVSRSPTEKPHSAPRRRKKFLISSSSDEEEGFHKPETVRSISRIVYSGYRCAKSVDAFHQLMTKISDEFKCSAFSCGFSTNSASDFEEHLRGHNLADVFCIYCGTDVASPEALIAHLRQAHGSLQHQCSKCLYRSVCRKGCQSAAALLQHLQEHGFANVQCGYCSFGTGSTGAMMLHSCYCHSDLKTVFRVRSEDIGEELINHSEMGVR</sequence>
<feature type="compositionally biased region" description="Acidic residues" evidence="6">
    <location>
        <begin position="293"/>
        <end position="310"/>
    </location>
</feature>
<evidence type="ECO:0000259" key="7">
    <source>
        <dbReference type="PROSITE" id="PS50157"/>
    </source>
</evidence>
<feature type="domain" description="C2H2-type" evidence="7">
    <location>
        <begin position="29"/>
        <end position="56"/>
    </location>
</feature>
<evidence type="ECO:0000256" key="2">
    <source>
        <dbReference type="ARBA" id="ARBA00022737"/>
    </source>
</evidence>
<feature type="region of interest" description="Disordered" evidence="6">
    <location>
        <begin position="553"/>
        <end position="599"/>
    </location>
</feature>
<feature type="compositionally biased region" description="Polar residues" evidence="6">
    <location>
        <begin position="58"/>
        <end position="74"/>
    </location>
</feature>
<feature type="region of interest" description="Disordered" evidence="6">
    <location>
        <begin position="421"/>
        <end position="453"/>
    </location>
</feature>
<evidence type="ECO:0000256" key="1">
    <source>
        <dbReference type="ARBA" id="ARBA00022723"/>
    </source>
</evidence>
<evidence type="ECO:0000313" key="9">
    <source>
        <dbReference type="Proteomes" id="UP001321473"/>
    </source>
</evidence>
<evidence type="ECO:0000256" key="6">
    <source>
        <dbReference type="SAM" id="MobiDB-lite"/>
    </source>
</evidence>
<organism evidence="8 9">
    <name type="scientific">Amblyomma americanum</name>
    <name type="common">Lone star tick</name>
    <dbReference type="NCBI Taxonomy" id="6943"/>
    <lineage>
        <taxon>Eukaryota</taxon>
        <taxon>Metazoa</taxon>
        <taxon>Ecdysozoa</taxon>
        <taxon>Arthropoda</taxon>
        <taxon>Chelicerata</taxon>
        <taxon>Arachnida</taxon>
        <taxon>Acari</taxon>
        <taxon>Parasitiformes</taxon>
        <taxon>Ixodida</taxon>
        <taxon>Ixodoidea</taxon>
        <taxon>Ixodidae</taxon>
        <taxon>Amblyomminae</taxon>
        <taxon>Amblyomma</taxon>
    </lineage>
</organism>
<dbReference type="PROSITE" id="PS00028">
    <property type="entry name" value="ZINC_FINGER_C2H2_1"/>
    <property type="match status" value="5"/>
</dbReference>
<gene>
    <name evidence="8" type="ORF">V5799_004382</name>
</gene>
<feature type="domain" description="C2H2-type" evidence="7">
    <location>
        <begin position="455"/>
        <end position="478"/>
    </location>
</feature>
<keyword evidence="1" id="KW-0479">Metal-binding</keyword>
<keyword evidence="9" id="KW-1185">Reference proteome</keyword>
<feature type="domain" description="C2H2-type" evidence="7">
    <location>
        <begin position="482"/>
        <end position="505"/>
    </location>
</feature>
<keyword evidence="2" id="KW-0677">Repeat</keyword>
<accession>A0AAQ4D695</accession>
<keyword evidence="3 5" id="KW-0863">Zinc-finger</keyword>
<evidence type="ECO:0000256" key="3">
    <source>
        <dbReference type="ARBA" id="ARBA00022771"/>
    </source>
</evidence>
<feature type="region of interest" description="Disordered" evidence="6">
    <location>
        <begin position="51"/>
        <end position="74"/>
    </location>
</feature>
<feature type="compositionally biased region" description="Low complexity" evidence="6">
    <location>
        <begin position="246"/>
        <end position="259"/>
    </location>
</feature>
<feature type="region of interest" description="Disordered" evidence="6">
    <location>
        <begin position="239"/>
        <end position="313"/>
    </location>
</feature>
<evidence type="ECO:0000256" key="5">
    <source>
        <dbReference type="PROSITE-ProRule" id="PRU00042"/>
    </source>
</evidence>
<dbReference type="PANTHER" id="PTHR24409">
    <property type="entry name" value="ZINC FINGER PROTEIN 142"/>
    <property type="match status" value="1"/>
</dbReference>
<feature type="region of interest" description="Disordered" evidence="6">
    <location>
        <begin position="347"/>
        <end position="376"/>
    </location>
</feature>
<dbReference type="Gene3D" id="3.30.160.60">
    <property type="entry name" value="Classic Zinc Finger"/>
    <property type="match status" value="2"/>
</dbReference>
<dbReference type="PROSITE" id="PS50157">
    <property type="entry name" value="ZINC_FINGER_C2H2_2"/>
    <property type="match status" value="5"/>
</dbReference>
<evidence type="ECO:0000256" key="4">
    <source>
        <dbReference type="ARBA" id="ARBA00022833"/>
    </source>
</evidence>
<dbReference type="SMART" id="SM00355">
    <property type="entry name" value="ZnF_C2H2"/>
    <property type="match status" value="11"/>
</dbReference>